<dbReference type="PANTHER" id="PTHR37544">
    <property type="entry name" value="SPRAY-RELATED"/>
    <property type="match status" value="1"/>
</dbReference>
<feature type="transmembrane region" description="Helical" evidence="1">
    <location>
        <begin position="801"/>
        <end position="826"/>
    </location>
</feature>
<sequence length="1298" mass="141952">MSYAPVQHVEISEDAGEAETLRWRHPVSLHHADEADETISPAFHTRGEQSEHTSYSAEATKDIIDRDKIESGSADPPAKFWQPVWLTKPVLILLALLFTLIGASLLALWRVIKKENGVSLTLTENHYAWTYGPTAILVLLIGLWRQVDYYTKLLQPWKNLQGKTPVSASRSLLLDYVLRFQGLALLEAVRFRESPVVITVLGVIFLKLLVIFSTGLLVRSQTTFTKSGIPARQSLKFDAQPWIDSEGFGRYDPDPSAPQGDQLTTYDTNTTQPVYLYYGIISNGLKPPMGYRDGIAFQPFEFTNPSDNVTSMTVMVDAFVPTTSCETATVTVLAPNYDNSTSDPQIHAKVDTPTCHIADFSINMVFQPQVTDLPPRDISPYMHWANCSESTQSLSSRQNYSVSNGDWRWFLTLTDIAYSKPNATSWTADVDTVNIAVCDIGYRMSTVPLTLTYSSDSTPGIVLGTPNPSPETSQLTNLTNTMLNRGVIEALASTGFQRNTAPGIAFHGIDLVSAPIFGLMEIVAGTSSTPLESLLDAERMTHAAQDVFDGISALYALEHFTISGQSNTAGKLVYVEQRLHVGSVALWVMFSCAIALAILGILLVYQRANHVLPRSPDTIEASASFAQTSPAISRILDGTGHASDVALERHLGEIQFFATKGVFQIMTTSDEVNTLSAEQPSTSKERNQWVPLPVQYPMILLTLSLPVIAIVVLEVLQQVSDSHQGVATTDDDHLREYVSWVSTLVLVGIATLFGGLDYTVALFTPFAELRKSPCSSRRSVSTNLVRRGVDALWVSIRNRHFGATLSTTAVLIGSVLTIISSGLWVLNTHVNSQRSTTAQRLDTWDPTWATDSAANDSGAALTLNMILHQNLTYPRWTWDELAFPIIEIDHPHASGLPPHSPTTGSDGPAYLMNLSALRGNLECTKVPESGINVSTTGSNNFLATIEVSLDLPPECPAGLHENLTSVTRQVLQYIGSSGDDINSAFMAEMHDLHLHTDGGVTDDVLPDRDGCPSLLFAYAAYIEANLTSPGNITVFACSQALQEVQTTISFNSTLDGLNITNAPLTDESSAQLLTNGTAGITAFPFRIQNTIIENLQMKNDTAPGIWYYYNAYSGWDPFFDNLINAPEGPRSPAELAGPENADKLLGAINHLYRQYMAQAINANMRRNISHTDTAPLPFNVRDQRSFSGTARSNIMRLKMDRTSKIILQVLLSVMVCCGAGSLLLVRIRGSLPHNPGSIAGTMSLVVGSRWVEELETKGVSEEGRRFALGWWKDRRVGERDGGEGSGEGVHRFGVDVVS</sequence>
<dbReference type="PANTHER" id="PTHR37544:SF3">
    <property type="entry name" value="SPRAY"/>
    <property type="match status" value="1"/>
</dbReference>
<proteinExistence type="predicted"/>
<accession>A0A6A5ZBB9</accession>
<keyword evidence="1" id="KW-1133">Transmembrane helix</keyword>
<feature type="transmembrane region" description="Helical" evidence="1">
    <location>
        <begin position="737"/>
        <end position="756"/>
    </location>
</feature>
<feature type="transmembrane region" description="Helical" evidence="1">
    <location>
        <begin position="1205"/>
        <end position="1225"/>
    </location>
</feature>
<keyword evidence="1" id="KW-0812">Transmembrane</keyword>
<dbReference type="OrthoDB" id="3912677at2759"/>
<protein>
    <submittedName>
        <fullName evidence="2">Uncharacterized protein</fullName>
    </submittedName>
</protein>
<feature type="transmembrane region" description="Helical" evidence="1">
    <location>
        <begin position="196"/>
        <end position="218"/>
    </location>
</feature>
<evidence type="ECO:0000313" key="3">
    <source>
        <dbReference type="Proteomes" id="UP000799770"/>
    </source>
</evidence>
<keyword evidence="3" id="KW-1185">Reference proteome</keyword>
<feature type="transmembrane region" description="Helical" evidence="1">
    <location>
        <begin position="129"/>
        <end position="147"/>
    </location>
</feature>
<gene>
    <name evidence="2" type="ORF">BDV96DRAFT_45290</name>
</gene>
<organism evidence="2 3">
    <name type="scientific">Lophiotrema nucula</name>
    <dbReference type="NCBI Taxonomy" id="690887"/>
    <lineage>
        <taxon>Eukaryota</taxon>
        <taxon>Fungi</taxon>
        <taxon>Dikarya</taxon>
        <taxon>Ascomycota</taxon>
        <taxon>Pezizomycotina</taxon>
        <taxon>Dothideomycetes</taxon>
        <taxon>Pleosporomycetidae</taxon>
        <taxon>Pleosporales</taxon>
        <taxon>Lophiotremataceae</taxon>
        <taxon>Lophiotrema</taxon>
    </lineage>
</organism>
<feature type="transmembrane region" description="Helical" evidence="1">
    <location>
        <begin position="696"/>
        <end position="716"/>
    </location>
</feature>
<name>A0A6A5ZBB9_9PLEO</name>
<dbReference type="InterPro" id="IPR021840">
    <property type="entry name" value="DUF3433"/>
</dbReference>
<reference evidence="2" key="1">
    <citation type="journal article" date="2020" name="Stud. Mycol.">
        <title>101 Dothideomycetes genomes: a test case for predicting lifestyles and emergence of pathogens.</title>
        <authorList>
            <person name="Haridas S."/>
            <person name="Albert R."/>
            <person name="Binder M."/>
            <person name="Bloem J."/>
            <person name="Labutti K."/>
            <person name="Salamov A."/>
            <person name="Andreopoulos B."/>
            <person name="Baker S."/>
            <person name="Barry K."/>
            <person name="Bills G."/>
            <person name="Bluhm B."/>
            <person name="Cannon C."/>
            <person name="Castanera R."/>
            <person name="Culley D."/>
            <person name="Daum C."/>
            <person name="Ezra D."/>
            <person name="Gonzalez J."/>
            <person name="Henrissat B."/>
            <person name="Kuo A."/>
            <person name="Liang C."/>
            <person name="Lipzen A."/>
            <person name="Lutzoni F."/>
            <person name="Magnuson J."/>
            <person name="Mondo S."/>
            <person name="Nolan M."/>
            <person name="Ohm R."/>
            <person name="Pangilinan J."/>
            <person name="Park H.-J."/>
            <person name="Ramirez L."/>
            <person name="Alfaro M."/>
            <person name="Sun H."/>
            <person name="Tritt A."/>
            <person name="Yoshinaga Y."/>
            <person name="Zwiers L.-H."/>
            <person name="Turgeon B."/>
            <person name="Goodwin S."/>
            <person name="Spatafora J."/>
            <person name="Crous P."/>
            <person name="Grigoriev I."/>
        </authorList>
    </citation>
    <scope>NUCLEOTIDE SEQUENCE</scope>
    <source>
        <strain evidence="2">CBS 627.86</strain>
    </source>
</reference>
<feature type="transmembrane region" description="Helical" evidence="1">
    <location>
        <begin position="584"/>
        <end position="605"/>
    </location>
</feature>
<evidence type="ECO:0000256" key="1">
    <source>
        <dbReference type="SAM" id="Phobius"/>
    </source>
</evidence>
<dbReference type="EMBL" id="ML977321">
    <property type="protein sequence ID" value="KAF2116203.1"/>
    <property type="molecule type" value="Genomic_DNA"/>
</dbReference>
<feature type="transmembrane region" description="Helical" evidence="1">
    <location>
        <begin position="90"/>
        <end position="109"/>
    </location>
</feature>
<dbReference type="Proteomes" id="UP000799770">
    <property type="component" value="Unassembled WGS sequence"/>
</dbReference>
<evidence type="ECO:0000313" key="2">
    <source>
        <dbReference type="EMBL" id="KAF2116203.1"/>
    </source>
</evidence>
<dbReference type="Pfam" id="PF11915">
    <property type="entry name" value="DUF3433"/>
    <property type="match status" value="2"/>
</dbReference>
<keyword evidence="1" id="KW-0472">Membrane</keyword>